<dbReference type="EMBL" id="DS114151">
    <property type="protein sequence ID" value="EAX89943.1"/>
    <property type="molecule type" value="Genomic_DNA"/>
</dbReference>
<dbReference type="SUPFAM" id="SSF56059">
    <property type="entry name" value="Glutathione synthetase ATP-binding domain-like"/>
    <property type="match status" value="1"/>
</dbReference>
<dbReference type="OrthoDB" id="202825at2759"/>
<dbReference type="GO" id="GO:0070740">
    <property type="term" value="F:tubulin-glutamic acid ligase activity"/>
    <property type="evidence" value="ECO:0000318"/>
    <property type="project" value="GO_Central"/>
</dbReference>
<organism evidence="5 6">
    <name type="scientific">Trichomonas vaginalis (strain ATCC PRA-98 / G3)</name>
    <dbReference type="NCBI Taxonomy" id="412133"/>
    <lineage>
        <taxon>Eukaryota</taxon>
        <taxon>Metamonada</taxon>
        <taxon>Parabasalia</taxon>
        <taxon>Trichomonadida</taxon>
        <taxon>Trichomonadidae</taxon>
        <taxon>Trichomonas</taxon>
    </lineage>
</organism>
<dbReference type="GO" id="GO:0036064">
    <property type="term" value="C:ciliary basal body"/>
    <property type="evidence" value="ECO:0000318"/>
    <property type="project" value="GO_Central"/>
</dbReference>
<keyword evidence="2" id="KW-0547">Nucleotide-binding</keyword>
<dbReference type="GO" id="GO:0000226">
    <property type="term" value="P:microtubule cytoskeleton organization"/>
    <property type="evidence" value="ECO:0000318"/>
    <property type="project" value="GO_Central"/>
</dbReference>
<dbReference type="Pfam" id="PF03133">
    <property type="entry name" value="TTL"/>
    <property type="match status" value="1"/>
</dbReference>
<reference evidence="5" key="2">
    <citation type="journal article" date="2007" name="Science">
        <title>Draft genome sequence of the sexually transmitted pathogen Trichomonas vaginalis.</title>
        <authorList>
            <person name="Carlton J.M."/>
            <person name="Hirt R.P."/>
            <person name="Silva J.C."/>
            <person name="Delcher A.L."/>
            <person name="Schatz M."/>
            <person name="Zhao Q."/>
            <person name="Wortman J.R."/>
            <person name="Bidwell S.L."/>
            <person name="Alsmark U.C.M."/>
            <person name="Besteiro S."/>
            <person name="Sicheritz-Ponten T."/>
            <person name="Noel C.J."/>
            <person name="Dacks J.B."/>
            <person name="Foster P.G."/>
            <person name="Simillion C."/>
            <person name="Van de Peer Y."/>
            <person name="Miranda-Saavedra D."/>
            <person name="Barton G.J."/>
            <person name="Westrop G.D."/>
            <person name="Mueller S."/>
            <person name="Dessi D."/>
            <person name="Fiori P.L."/>
            <person name="Ren Q."/>
            <person name="Paulsen I."/>
            <person name="Zhang H."/>
            <person name="Bastida-Corcuera F.D."/>
            <person name="Simoes-Barbosa A."/>
            <person name="Brown M.T."/>
            <person name="Hayes R.D."/>
            <person name="Mukherjee M."/>
            <person name="Okumura C.Y."/>
            <person name="Schneider R."/>
            <person name="Smith A.J."/>
            <person name="Vanacova S."/>
            <person name="Villalvazo M."/>
            <person name="Haas B.J."/>
            <person name="Pertea M."/>
            <person name="Feldblyum T.V."/>
            <person name="Utterback T.R."/>
            <person name="Shu C.L."/>
            <person name="Osoegawa K."/>
            <person name="de Jong P.J."/>
            <person name="Hrdy I."/>
            <person name="Horvathova L."/>
            <person name="Zubacova Z."/>
            <person name="Dolezal P."/>
            <person name="Malik S.B."/>
            <person name="Logsdon J.M. Jr."/>
            <person name="Henze K."/>
            <person name="Gupta A."/>
            <person name="Wang C.C."/>
            <person name="Dunne R.L."/>
            <person name="Upcroft J.A."/>
            <person name="Upcroft P."/>
            <person name="White O."/>
            <person name="Salzberg S.L."/>
            <person name="Tang P."/>
            <person name="Chiu C.-H."/>
            <person name="Lee Y.-S."/>
            <person name="Embley T.M."/>
            <person name="Coombs G.H."/>
            <person name="Mottram J.C."/>
            <person name="Tachezy J."/>
            <person name="Fraser-Liggett C.M."/>
            <person name="Johnson P.J."/>
        </authorList>
    </citation>
    <scope>NUCLEOTIDE SEQUENCE [LARGE SCALE GENOMIC DNA]</scope>
    <source>
        <strain evidence="5">G3</strain>
    </source>
</reference>
<dbReference type="RefSeq" id="XP_001302873.1">
    <property type="nucleotide sequence ID" value="XM_001302872.1"/>
</dbReference>
<dbReference type="VEuPathDB" id="TrichDB:TVAGG3_0308190"/>
<dbReference type="GO" id="GO:0015631">
    <property type="term" value="F:tubulin binding"/>
    <property type="evidence" value="ECO:0000318"/>
    <property type="project" value="GO_Central"/>
</dbReference>
<dbReference type="Proteomes" id="UP000001542">
    <property type="component" value="Unassembled WGS sequence"/>
</dbReference>
<dbReference type="KEGG" id="tva:4747620"/>
<dbReference type="PANTHER" id="PTHR12241:SF147">
    <property type="entry name" value="TUBULIN POLYGLUTAMYLASE TTLL7"/>
    <property type="match status" value="1"/>
</dbReference>
<dbReference type="VEuPathDB" id="TrichDB:TVAG_455890"/>
<dbReference type="FunCoup" id="A2FYS0">
    <property type="interactions" value="1"/>
</dbReference>
<keyword evidence="1 5" id="KW-0436">Ligase</keyword>
<keyword evidence="6" id="KW-1185">Reference proteome</keyword>
<sequence length="625" mass="71914">MSEEEDFPEPPPKVVKKEEPKKIPKGKKYKKRLLVNLVRTHYDLVHQVFADMGWEETESEEKCTMYWTDAGGSSEICSSLQPFQFYNHFHAVWAIARKVEMLRNYEKLQSQLPELYTFQPKSFLLPGQFAALKTFMLAQKEKQTEPTTFIVKPDRGAQGRGIFLIQEPEQAEYYTESAVVQQYIPPFLIDGYKFDLRLYVLITAVSPLRLYFHNEGMARFCTEPYIAPTSSNLSKVFGHLTNYSLNKKNDHFQKNTDPNDATKGSKRSYSFVLDTIKKMGLDTKELQRKIDRIIRLTIASIQPRLEHQYKATVSVSDDKCRCFEILGFDILLDSSLEPWLIEVNNMPSLSTDSPFDKKLKDSVLKGTLTILDIPKGFKQIVADEEKAVTQMRITGTTELPRFKIFDPEKESEIAKTTNWRQIYPLAPDDPEQEVMDTAIKVAKSMPLVGPIETTTTKARKEHIDQGIQENEKKEKEALQKRVFANTIKSDISKPVNKPLKSEVPRKKKLIIPQYKTPERRRLANIATKKSLSSYLAQLNSNSIFKSMKGTAFKMEEEKNRMADVRRQVQSADDENMLRCIMQMINYNNPQPESADKNPAKPAKGKKYFVNVLNIGHFPNCNFPSK</sequence>
<evidence type="ECO:0000256" key="4">
    <source>
        <dbReference type="SAM" id="MobiDB-lite"/>
    </source>
</evidence>
<protein>
    <submittedName>
        <fullName evidence="5">Tubulin-tyrosine ligase family protein</fullName>
    </submittedName>
</protein>
<keyword evidence="3" id="KW-0067">ATP-binding</keyword>
<evidence type="ECO:0000313" key="5">
    <source>
        <dbReference type="EMBL" id="EAX89943.1"/>
    </source>
</evidence>
<reference evidence="5" key="1">
    <citation type="submission" date="2006-10" db="EMBL/GenBank/DDBJ databases">
        <authorList>
            <person name="Amadeo P."/>
            <person name="Zhao Q."/>
            <person name="Wortman J."/>
            <person name="Fraser-Liggett C."/>
            <person name="Carlton J."/>
        </authorList>
    </citation>
    <scope>NUCLEOTIDE SEQUENCE</scope>
    <source>
        <strain evidence="5">G3</strain>
    </source>
</reference>
<dbReference type="PROSITE" id="PS51221">
    <property type="entry name" value="TTL"/>
    <property type="match status" value="1"/>
</dbReference>
<dbReference type="eggNOG" id="KOG2158">
    <property type="taxonomic scope" value="Eukaryota"/>
</dbReference>
<dbReference type="Gene3D" id="3.30.470.20">
    <property type="entry name" value="ATP-grasp fold, B domain"/>
    <property type="match status" value="1"/>
</dbReference>
<dbReference type="InParanoid" id="A2FYS0"/>
<dbReference type="PANTHER" id="PTHR12241">
    <property type="entry name" value="TUBULIN POLYGLUTAMYLASE"/>
    <property type="match status" value="1"/>
</dbReference>
<evidence type="ECO:0000313" key="6">
    <source>
        <dbReference type="Proteomes" id="UP000001542"/>
    </source>
</evidence>
<evidence type="ECO:0000256" key="2">
    <source>
        <dbReference type="ARBA" id="ARBA00022741"/>
    </source>
</evidence>
<proteinExistence type="predicted"/>
<gene>
    <name evidence="5" type="ORF">TVAG_455890</name>
</gene>
<evidence type="ECO:0000256" key="3">
    <source>
        <dbReference type="ARBA" id="ARBA00022840"/>
    </source>
</evidence>
<feature type="region of interest" description="Disordered" evidence="4">
    <location>
        <begin position="1"/>
        <end position="23"/>
    </location>
</feature>
<dbReference type="AlphaFoldDB" id="A2FYS0"/>
<accession>A2FYS0</accession>
<dbReference type="InterPro" id="IPR004344">
    <property type="entry name" value="TTL/TTLL_fam"/>
</dbReference>
<dbReference type="GO" id="GO:0005524">
    <property type="term" value="F:ATP binding"/>
    <property type="evidence" value="ECO:0007669"/>
    <property type="project" value="UniProtKB-KW"/>
</dbReference>
<evidence type="ECO:0000256" key="1">
    <source>
        <dbReference type="ARBA" id="ARBA00022598"/>
    </source>
</evidence>
<dbReference type="SMR" id="A2FYS0"/>
<name>A2FYS0_TRIV3</name>